<evidence type="ECO:0000256" key="1">
    <source>
        <dbReference type="ARBA" id="ARBA00010139"/>
    </source>
</evidence>
<protein>
    <recommendedName>
        <fullName evidence="4">Flavin-containing monooxygenase</fullName>
    </recommendedName>
</protein>
<dbReference type="EMBL" id="WTXG01000101">
    <property type="protein sequence ID" value="KAI0293171.1"/>
    <property type="molecule type" value="Genomic_DNA"/>
</dbReference>
<sequence>MATFSSSSQTRVNTSNHSENFQFGQFAIDEYRPIKVVCVGAGFVASSQPFVPLFYSFARKVPNIELTVYEKENGIGGTWFVNKYIHLQPSDTSLVVTRSQAGYLRSCVVGTNVDGSGFYASGPEILAYLKRMVEKYKFMRQIKLQHELTQASWDEATVNDTSGSDVIETVTRRSRTRGTCFSWVLVSSIPGLRDFRGRVLHSAQWDVTEEGSFRNPTWQRASTQSQVDRKLCPLKTWIGEPFSLRTMLELACRDPGSDDCIHHTIFHAYRQRFTVTVTSLTSKDLYSEKDCEAFRDEKYYKEFRHKIEADLNVRSLFY</sequence>
<dbReference type="InterPro" id="IPR051209">
    <property type="entry name" value="FAD-bind_Monooxygenase_sf"/>
</dbReference>
<dbReference type="PANTHER" id="PTHR42877:SF7">
    <property type="entry name" value="FLAVIN-BINDING MONOOXYGENASE-RELATED"/>
    <property type="match status" value="1"/>
</dbReference>
<dbReference type="Gene3D" id="3.50.50.60">
    <property type="entry name" value="FAD/NAD(P)-binding domain"/>
    <property type="match status" value="1"/>
</dbReference>
<dbReference type="AlphaFoldDB" id="A0AAD4QG96"/>
<gene>
    <name evidence="2" type="ORF">B0F90DRAFT_1822284</name>
</gene>
<evidence type="ECO:0000313" key="3">
    <source>
        <dbReference type="Proteomes" id="UP001203297"/>
    </source>
</evidence>
<organism evidence="2 3">
    <name type="scientific">Multifurca ochricompacta</name>
    <dbReference type="NCBI Taxonomy" id="376703"/>
    <lineage>
        <taxon>Eukaryota</taxon>
        <taxon>Fungi</taxon>
        <taxon>Dikarya</taxon>
        <taxon>Basidiomycota</taxon>
        <taxon>Agaricomycotina</taxon>
        <taxon>Agaricomycetes</taxon>
        <taxon>Russulales</taxon>
        <taxon>Russulaceae</taxon>
        <taxon>Multifurca</taxon>
    </lineage>
</organism>
<reference evidence="2" key="1">
    <citation type="journal article" date="2022" name="New Phytol.">
        <title>Evolutionary transition to the ectomycorrhizal habit in the genomes of a hyperdiverse lineage of mushroom-forming fungi.</title>
        <authorList>
            <person name="Looney B."/>
            <person name="Miyauchi S."/>
            <person name="Morin E."/>
            <person name="Drula E."/>
            <person name="Courty P.E."/>
            <person name="Kohler A."/>
            <person name="Kuo A."/>
            <person name="LaButti K."/>
            <person name="Pangilinan J."/>
            <person name="Lipzen A."/>
            <person name="Riley R."/>
            <person name="Andreopoulos W."/>
            <person name="He G."/>
            <person name="Johnson J."/>
            <person name="Nolan M."/>
            <person name="Tritt A."/>
            <person name="Barry K.W."/>
            <person name="Grigoriev I.V."/>
            <person name="Nagy L.G."/>
            <person name="Hibbett D."/>
            <person name="Henrissat B."/>
            <person name="Matheny P.B."/>
            <person name="Labbe J."/>
            <person name="Martin F.M."/>
        </authorList>
    </citation>
    <scope>NUCLEOTIDE SEQUENCE</scope>
    <source>
        <strain evidence="2">BPL690</strain>
    </source>
</reference>
<dbReference type="SUPFAM" id="SSF51905">
    <property type="entry name" value="FAD/NAD(P)-binding domain"/>
    <property type="match status" value="1"/>
</dbReference>
<accession>A0AAD4QG96</accession>
<dbReference type="PANTHER" id="PTHR42877">
    <property type="entry name" value="L-ORNITHINE N(5)-MONOOXYGENASE-RELATED"/>
    <property type="match status" value="1"/>
</dbReference>
<comment type="caution">
    <text evidence="2">The sequence shown here is derived from an EMBL/GenBank/DDBJ whole genome shotgun (WGS) entry which is preliminary data.</text>
</comment>
<comment type="similarity">
    <text evidence="1">Belongs to the FAD-binding monooxygenase family.</text>
</comment>
<dbReference type="Proteomes" id="UP001203297">
    <property type="component" value="Unassembled WGS sequence"/>
</dbReference>
<evidence type="ECO:0000313" key="2">
    <source>
        <dbReference type="EMBL" id="KAI0293171.1"/>
    </source>
</evidence>
<name>A0AAD4QG96_9AGAM</name>
<proteinExistence type="inferred from homology"/>
<dbReference type="InterPro" id="IPR036188">
    <property type="entry name" value="FAD/NAD-bd_sf"/>
</dbReference>
<keyword evidence="3" id="KW-1185">Reference proteome</keyword>
<evidence type="ECO:0008006" key="4">
    <source>
        <dbReference type="Google" id="ProtNLM"/>
    </source>
</evidence>